<accession>A0A1S8A719</accession>
<keyword evidence="2" id="KW-1185">Reference proteome</keyword>
<reference evidence="1" key="1">
    <citation type="submission" date="2016-03" db="EMBL/GenBank/DDBJ databases">
        <title>Draft genome sequence of Rosellinia necatrix.</title>
        <authorList>
            <person name="Kanematsu S."/>
        </authorList>
    </citation>
    <scope>NUCLEOTIDE SEQUENCE [LARGE SCALE GENOMIC DNA]</scope>
    <source>
        <strain evidence="1">W97</strain>
    </source>
</reference>
<dbReference type="Proteomes" id="UP000054516">
    <property type="component" value="Unassembled WGS sequence"/>
</dbReference>
<protein>
    <submittedName>
        <fullName evidence="1">Uncharacterized protein</fullName>
    </submittedName>
</protein>
<name>A0A1S8A719_ROSNE</name>
<sequence length="101" mass="11871">MCLEHYHEVYCTQCMRIVGAVFTGKRIYCSAFHEYGFCDIEEYQLCKAFRTKAPPELPRKMDIYAHECNSDCPLIMLKRAWHKLVSKVRRRLYSSGCVAKP</sequence>
<gene>
    <name evidence="1" type="ORF">SAMD00023353_1500970</name>
</gene>
<evidence type="ECO:0000313" key="1">
    <source>
        <dbReference type="EMBL" id="GAW25894.1"/>
    </source>
</evidence>
<proteinExistence type="predicted"/>
<dbReference type="AlphaFoldDB" id="A0A1S8A719"/>
<organism evidence="1">
    <name type="scientific">Rosellinia necatrix</name>
    <name type="common">White root-rot fungus</name>
    <dbReference type="NCBI Taxonomy" id="77044"/>
    <lineage>
        <taxon>Eukaryota</taxon>
        <taxon>Fungi</taxon>
        <taxon>Dikarya</taxon>
        <taxon>Ascomycota</taxon>
        <taxon>Pezizomycotina</taxon>
        <taxon>Sordariomycetes</taxon>
        <taxon>Xylariomycetidae</taxon>
        <taxon>Xylariales</taxon>
        <taxon>Xylariaceae</taxon>
        <taxon>Rosellinia</taxon>
    </lineage>
</organism>
<dbReference type="EMBL" id="DF977460">
    <property type="protein sequence ID" value="GAW25894.1"/>
    <property type="molecule type" value="Genomic_DNA"/>
</dbReference>
<evidence type="ECO:0000313" key="2">
    <source>
        <dbReference type="Proteomes" id="UP000054516"/>
    </source>
</evidence>